<comment type="catalytic activity">
    <reaction evidence="1">
        <text>ATP + protein L-histidine = ADP + protein N-phospho-L-histidine.</text>
        <dbReference type="EC" id="2.7.13.3"/>
    </reaction>
</comment>
<evidence type="ECO:0000256" key="5">
    <source>
        <dbReference type="ARBA" id="ARBA00022741"/>
    </source>
</evidence>
<feature type="region of interest" description="Disordered" evidence="8">
    <location>
        <begin position="1"/>
        <end position="26"/>
    </location>
</feature>
<reference evidence="12 13" key="1">
    <citation type="submission" date="2019-09" db="EMBL/GenBank/DDBJ databases">
        <authorList>
            <person name="Feng G."/>
        </authorList>
    </citation>
    <scope>NUCLEOTIDE SEQUENCE [LARGE SCALE GENOMIC DNA]</scope>
    <source>
        <strain evidence="11 12">KACC 19283</strain>
        <strain evidence="10 13">KACC 19284</strain>
    </source>
</reference>
<dbReference type="Pfam" id="PF13581">
    <property type="entry name" value="HATPase_c_2"/>
    <property type="match status" value="1"/>
</dbReference>
<evidence type="ECO:0000313" key="10">
    <source>
        <dbReference type="EMBL" id="KAA9011918.1"/>
    </source>
</evidence>
<sequence length="232" mass="24638">MPMHGTANEGMGRPQSSTRSDDRAGAEAQEACKRLELLLRETVHRCTNDLQLVVSLLSLQATRLKDREGRAALEDAAERIAILARARAATSEEEQSALATALRQVCEALQAHAELRSVLISLEIGDGCDEVASPLVTPICLAVNELATNAIKHAFDAKGGKITVVVRRRDDDVVVQVDDDGLPFLDAAPSDGHGLGLGLVRRLVSSCGGKFHQPPSGSKTFEIVVPSGQSAS</sequence>
<evidence type="ECO:0000256" key="4">
    <source>
        <dbReference type="ARBA" id="ARBA00022679"/>
    </source>
</evidence>
<dbReference type="Proteomes" id="UP000325933">
    <property type="component" value="Unassembled WGS sequence"/>
</dbReference>
<keyword evidence="7" id="KW-0067">ATP-binding</keyword>
<evidence type="ECO:0000256" key="6">
    <source>
        <dbReference type="ARBA" id="ARBA00022777"/>
    </source>
</evidence>
<dbReference type="AlphaFoldDB" id="A0A5J5I155"/>
<evidence type="ECO:0000313" key="12">
    <source>
        <dbReference type="Proteomes" id="UP000325933"/>
    </source>
</evidence>
<dbReference type="PROSITE" id="PS50109">
    <property type="entry name" value="HIS_KIN"/>
    <property type="match status" value="1"/>
</dbReference>
<dbReference type="SUPFAM" id="SSF55874">
    <property type="entry name" value="ATPase domain of HSP90 chaperone/DNA topoisomerase II/histidine kinase"/>
    <property type="match status" value="1"/>
</dbReference>
<dbReference type="SMART" id="SM00387">
    <property type="entry name" value="HATPase_c"/>
    <property type="match status" value="1"/>
</dbReference>
<dbReference type="GO" id="GO:0004673">
    <property type="term" value="F:protein histidine kinase activity"/>
    <property type="evidence" value="ECO:0007669"/>
    <property type="project" value="UniProtKB-EC"/>
</dbReference>
<dbReference type="InterPro" id="IPR003594">
    <property type="entry name" value="HATPase_dom"/>
</dbReference>
<proteinExistence type="predicted"/>
<evidence type="ECO:0000313" key="11">
    <source>
        <dbReference type="EMBL" id="KAA9029428.1"/>
    </source>
</evidence>
<dbReference type="Gene3D" id="3.30.565.10">
    <property type="entry name" value="Histidine kinase-like ATPase, C-terminal domain"/>
    <property type="match status" value="1"/>
</dbReference>
<dbReference type="Proteomes" id="UP000326364">
    <property type="component" value="Unassembled WGS sequence"/>
</dbReference>
<dbReference type="PANTHER" id="PTHR41523:SF8">
    <property type="entry name" value="ETHYLENE RESPONSE SENSOR PROTEIN"/>
    <property type="match status" value="1"/>
</dbReference>
<evidence type="ECO:0000313" key="13">
    <source>
        <dbReference type="Proteomes" id="UP000326364"/>
    </source>
</evidence>
<feature type="domain" description="Histidine kinase" evidence="9">
    <location>
        <begin position="41"/>
        <end position="229"/>
    </location>
</feature>
<evidence type="ECO:0000256" key="7">
    <source>
        <dbReference type="ARBA" id="ARBA00022840"/>
    </source>
</evidence>
<evidence type="ECO:0000256" key="2">
    <source>
        <dbReference type="ARBA" id="ARBA00012438"/>
    </source>
</evidence>
<dbReference type="InterPro" id="IPR005467">
    <property type="entry name" value="His_kinase_dom"/>
</dbReference>
<keyword evidence="6 11" id="KW-0418">Kinase</keyword>
<keyword evidence="3" id="KW-0597">Phosphoprotein</keyword>
<dbReference type="EMBL" id="VYQB01000027">
    <property type="protein sequence ID" value="KAA9011918.1"/>
    <property type="molecule type" value="Genomic_DNA"/>
</dbReference>
<evidence type="ECO:0000256" key="3">
    <source>
        <dbReference type="ARBA" id="ARBA00022553"/>
    </source>
</evidence>
<dbReference type="PANTHER" id="PTHR41523">
    <property type="entry name" value="TWO-COMPONENT SYSTEM SENSOR PROTEIN"/>
    <property type="match status" value="1"/>
</dbReference>
<name>A0A5J5I155_9SPHN</name>
<evidence type="ECO:0000256" key="1">
    <source>
        <dbReference type="ARBA" id="ARBA00000085"/>
    </source>
</evidence>
<dbReference type="GO" id="GO:0005524">
    <property type="term" value="F:ATP binding"/>
    <property type="evidence" value="ECO:0007669"/>
    <property type="project" value="UniProtKB-KW"/>
</dbReference>
<dbReference type="EMBL" id="VYQA01000008">
    <property type="protein sequence ID" value="KAA9029428.1"/>
    <property type="molecule type" value="Genomic_DNA"/>
</dbReference>
<keyword evidence="4" id="KW-0808">Transferase</keyword>
<organism evidence="11 12">
    <name type="scientific">Sphingobium limneticum</name>
    <dbReference type="NCBI Taxonomy" id="1007511"/>
    <lineage>
        <taxon>Bacteria</taxon>
        <taxon>Pseudomonadati</taxon>
        <taxon>Pseudomonadota</taxon>
        <taxon>Alphaproteobacteria</taxon>
        <taxon>Sphingomonadales</taxon>
        <taxon>Sphingomonadaceae</taxon>
        <taxon>Sphingobium</taxon>
    </lineage>
</organism>
<dbReference type="InterPro" id="IPR036890">
    <property type="entry name" value="HATPase_C_sf"/>
</dbReference>
<evidence type="ECO:0000256" key="8">
    <source>
        <dbReference type="SAM" id="MobiDB-lite"/>
    </source>
</evidence>
<keyword evidence="5" id="KW-0547">Nucleotide-binding</keyword>
<protein>
    <recommendedName>
        <fullName evidence="2">histidine kinase</fullName>
        <ecNumber evidence="2">2.7.13.3</ecNumber>
    </recommendedName>
</protein>
<comment type="caution">
    <text evidence="11">The sequence shown here is derived from an EMBL/GenBank/DDBJ whole genome shotgun (WGS) entry which is preliminary data.</text>
</comment>
<keyword evidence="13" id="KW-1185">Reference proteome</keyword>
<evidence type="ECO:0000259" key="9">
    <source>
        <dbReference type="PROSITE" id="PS50109"/>
    </source>
</evidence>
<dbReference type="EC" id="2.7.13.3" evidence="2"/>
<gene>
    <name evidence="11" type="ORF">F4U95_11925</name>
    <name evidence="10" type="ORF">F4U96_22150</name>
</gene>
<accession>A0A5J5I155</accession>